<dbReference type="EMBL" id="JXRR01000022">
    <property type="protein sequence ID" value="KIL43014.1"/>
    <property type="molecule type" value="Genomic_DNA"/>
</dbReference>
<keyword evidence="4" id="KW-0677">Repeat</keyword>
<accession>A0A0C2RMP5</accession>
<feature type="chain" id="PRO_5002154498" description="Lactocepin" evidence="9">
    <location>
        <begin position="28"/>
        <end position="1543"/>
    </location>
</feature>
<dbReference type="OrthoDB" id="9798386at2"/>
<evidence type="ECO:0000313" key="13">
    <source>
        <dbReference type="EMBL" id="KIL43014.1"/>
    </source>
</evidence>
<dbReference type="InterPro" id="IPR010435">
    <property type="entry name" value="C5a/SBT2-like_Fn3"/>
</dbReference>
<dbReference type="InterPro" id="IPR034216">
    <property type="entry name" value="C5a_Peptidase"/>
</dbReference>
<evidence type="ECO:0000256" key="1">
    <source>
        <dbReference type="ARBA" id="ARBA00011073"/>
    </source>
</evidence>
<dbReference type="InterPro" id="IPR036852">
    <property type="entry name" value="Peptidase_S8/S53_dom_sf"/>
</dbReference>
<comment type="similarity">
    <text evidence="1 8">Belongs to the peptidase S8 family.</text>
</comment>
<dbReference type="PROSITE" id="PS00137">
    <property type="entry name" value="SUBTILASE_HIS"/>
    <property type="match status" value="1"/>
</dbReference>
<dbReference type="GO" id="GO:0004252">
    <property type="term" value="F:serine-type endopeptidase activity"/>
    <property type="evidence" value="ECO:0007669"/>
    <property type="project" value="UniProtKB-UniRule"/>
</dbReference>
<dbReference type="Pfam" id="PF02225">
    <property type="entry name" value="PA"/>
    <property type="match status" value="1"/>
</dbReference>
<dbReference type="InterPro" id="IPR013783">
    <property type="entry name" value="Ig-like_fold"/>
</dbReference>
<dbReference type="PROSITE" id="PS00138">
    <property type="entry name" value="SUBTILASE_SER"/>
    <property type="match status" value="1"/>
</dbReference>
<dbReference type="PRINTS" id="PR00723">
    <property type="entry name" value="SUBTILISIN"/>
</dbReference>
<comment type="caution">
    <text evidence="13">The sequence shown here is derived from an EMBL/GenBank/DDBJ whole genome shotgun (WGS) entry which is preliminary data.</text>
</comment>
<dbReference type="Gene3D" id="2.60.40.1710">
    <property type="entry name" value="Subtilisin-like superfamily"/>
    <property type="match status" value="1"/>
</dbReference>
<keyword evidence="3 9" id="KW-0732">Signal</keyword>
<dbReference type="CDD" id="cd07475">
    <property type="entry name" value="Peptidases_S8_C5a_Peptidase"/>
    <property type="match status" value="1"/>
</dbReference>
<dbReference type="InterPro" id="IPR023828">
    <property type="entry name" value="Peptidase_S8_Ser-AS"/>
</dbReference>
<dbReference type="Pfam" id="PF04122">
    <property type="entry name" value="CW_binding_2"/>
    <property type="match status" value="3"/>
</dbReference>
<evidence type="ECO:0000256" key="3">
    <source>
        <dbReference type="ARBA" id="ARBA00022729"/>
    </source>
</evidence>
<dbReference type="GO" id="GO:0016020">
    <property type="term" value="C:membrane"/>
    <property type="evidence" value="ECO:0007669"/>
    <property type="project" value="InterPro"/>
</dbReference>
<dbReference type="Gene3D" id="3.40.50.12090">
    <property type="match status" value="2"/>
</dbReference>
<sequence length="1543" mass="165703">MTKKWKNNVTAALALSLVLGNSSVALGQDNQNDAPKKDANGEVPVNVLSNAQAKMAKLDQKAKVTADKAALKESDMVRVIVEVAGETAIEHATKKGVLYKELSDSEKENFEQEAASSQQSVKQSISSKGVDIEYKNSFSASVNGFSGIIQYKDFGAIESLPGVKKVYIANEYERPEFEEDMVTSHEFIQSYQTWADAKYKGEGMIVSVIDSGTDVDHRDFVLSDGVEGELTKEEVSALKDENSVTGNFYNEKVPYAYNYYDLNDTVEDLGPDASMHGMHVAGTVAANGDTENGGIKGVAPEAQILGMKVFSNDPNFASTYSDIYLKAIDDSIKLGADVLNMSLGSTASFYEEESPEDLAITRAVENGIVSTVSAGNSGHIGRGYSNPHYENPDIGLVGAPGLNADTLQVAASGNYMDLYTHSVNGEGVPEFKGYGIDDWSKLGEVEVVSLKALSGNSGALGAPADYSGIDVKGKVVVVERGGLPFVDKTVNAANAGAAGIIVYNSTSPVFYKDQGGWDIPFMKVERAAGLDLEAVLADGSSLMMDVTQTAKEEGPEVGRATDFTSWGVTPDLEFKPEITAPGGGILSTVNDDEYTVMSGTSMAAPHVAGGSALVQQYLLDDDRFNEYNSDERTRLAKALLMNTADIIHDLNGQPFSPRRQGAGMMQTYAAVSTPVFVTDSETNEAKVNLKDFTSKTVSMTLTATNLTGEDAEYNVDTSVLADTFVKDGDSTYNALVAGDLEGAVVSGPESVTVPANGSVDVTVSIDLTNAKVKGIDEDGNEELIDLPADQFVEGFVKLVSTDLENPDLAVPYLGFYGKWENPDIVDNMSFEGEDRFYNTPSSVVQLNRENIPTFSSGIEVDGEIVYPLSTKNKDGLYDDINVAPSFLRNAKEVQFNVLNGENTKLKTISLENNIRKNYAAAGQYSYSGARVWNSSVKDKIVDDGMYFYEIKSRVDYDGAKWQSKKVPVYVDNTAPEVNDVSFDKDTNTLSFTGVDEGVGILWYDLYINGQYVTPTEKLNGDTTSVNLSNYGFSAEEIQSLEIVPVDKAGNVGYEASFVDDGDAPIIYLDDNAPIALNYYKTRTIPVAGKIVEENALESVKVNGKEVPFTPSTDGFVFSTEVTVESDGKHDITIEATDVNGNSTSIARGFWVDTVAPQVVVNTDELVNNSTDQVEVDVLLSDNFNGVELSLEDDVLFSSMNTTSDETKPFEGTVPVTLDLEEGSNTFEFKAIDTAGNETVYELSITRNDSGLFVERISGKNRYETAVELSQTEWDSADTVILARGDNYADALAGVPLTSMHDGPLLLSRTAALPSSTLDEIKRLGAKKVVVLGGEGAVSADVVKTLKNQGITVERISGKDRYETAAKIAEKFGKSSNAVVVNGQNFPDALSAASYAAQQKMPILLTKSSSLPKATKDALAKLEANRTFVVGGSGVVSNEVMGQVPNAHRISGKDRYATSLEVAKFFGQDSDTVYVATGRDFADALSGSAVAAKSGSGLYLVGSSVSDDLGQHLQDEDFNYAKVIGGKTIVSEDIVQQLNDFLEE</sequence>
<dbReference type="PATRIC" id="fig|220754.4.peg.3432"/>
<keyword evidence="14" id="KW-1185">Reference proteome</keyword>
<feature type="active site" description="Charge relay system" evidence="7 8">
    <location>
        <position position="210"/>
    </location>
</feature>
<dbReference type="Gene3D" id="2.60.40.10">
    <property type="entry name" value="Immunoglobulins"/>
    <property type="match status" value="1"/>
</dbReference>
<keyword evidence="5 8" id="KW-0378">Hydrolase</keyword>
<dbReference type="InterPro" id="IPR015500">
    <property type="entry name" value="Peptidase_S8_subtilisin-rel"/>
</dbReference>
<reference evidence="13 14" key="1">
    <citation type="submission" date="2015-01" db="EMBL/GenBank/DDBJ databases">
        <title>Jeotgalibacillus campisalis genome sequencing.</title>
        <authorList>
            <person name="Goh K.M."/>
            <person name="Chan K.-G."/>
            <person name="Yaakop A.S."/>
            <person name="Ee R."/>
            <person name="Gan H.M."/>
            <person name="Chan C.S."/>
        </authorList>
    </citation>
    <scope>NUCLEOTIDE SEQUENCE [LARGE SCALE GENOMIC DNA]</scope>
    <source>
        <strain evidence="13 14">SF-57</strain>
    </source>
</reference>
<dbReference type="InterPro" id="IPR000209">
    <property type="entry name" value="Peptidase_S8/S53_dom"/>
</dbReference>
<evidence type="ECO:0000259" key="12">
    <source>
        <dbReference type="Pfam" id="PF06280"/>
    </source>
</evidence>
<feature type="domain" description="PA" evidence="11">
    <location>
        <begin position="457"/>
        <end position="532"/>
    </location>
</feature>
<dbReference type="GO" id="GO:0006508">
    <property type="term" value="P:proteolysis"/>
    <property type="evidence" value="ECO:0007669"/>
    <property type="project" value="UniProtKB-KW"/>
</dbReference>
<evidence type="ECO:0000259" key="11">
    <source>
        <dbReference type="Pfam" id="PF02225"/>
    </source>
</evidence>
<feature type="domain" description="Peptidase S8/S53" evidence="10">
    <location>
        <begin position="201"/>
        <end position="663"/>
    </location>
</feature>
<evidence type="ECO:0000259" key="10">
    <source>
        <dbReference type="Pfam" id="PF00082"/>
    </source>
</evidence>
<dbReference type="InterPro" id="IPR046450">
    <property type="entry name" value="PA_dom_sf"/>
</dbReference>
<evidence type="ECO:0008006" key="15">
    <source>
        <dbReference type="Google" id="ProtNLM"/>
    </source>
</evidence>
<feature type="active site" description="Charge relay system" evidence="7 8">
    <location>
        <position position="276"/>
    </location>
</feature>
<dbReference type="InterPro" id="IPR051048">
    <property type="entry name" value="Peptidase_S8/S53_subtilisin"/>
</dbReference>
<evidence type="ECO:0000256" key="9">
    <source>
        <dbReference type="SAM" id="SignalP"/>
    </source>
</evidence>
<dbReference type="SUPFAM" id="SSF52743">
    <property type="entry name" value="Subtilisin-like"/>
    <property type="match status" value="1"/>
</dbReference>
<feature type="signal peptide" evidence="9">
    <location>
        <begin position="1"/>
        <end position="27"/>
    </location>
</feature>
<dbReference type="SUPFAM" id="SSF52025">
    <property type="entry name" value="PA domain"/>
    <property type="match status" value="1"/>
</dbReference>
<evidence type="ECO:0000313" key="14">
    <source>
        <dbReference type="Proteomes" id="UP000031972"/>
    </source>
</evidence>
<organism evidence="13 14">
    <name type="scientific">Jeotgalibacillus campisalis</name>
    <dbReference type="NCBI Taxonomy" id="220754"/>
    <lineage>
        <taxon>Bacteria</taxon>
        <taxon>Bacillati</taxon>
        <taxon>Bacillota</taxon>
        <taxon>Bacilli</taxon>
        <taxon>Bacillales</taxon>
        <taxon>Caryophanaceae</taxon>
        <taxon>Jeotgalibacillus</taxon>
    </lineage>
</organism>
<evidence type="ECO:0000256" key="4">
    <source>
        <dbReference type="ARBA" id="ARBA00022737"/>
    </source>
</evidence>
<evidence type="ECO:0000256" key="2">
    <source>
        <dbReference type="ARBA" id="ARBA00022670"/>
    </source>
</evidence>
<keyword evidence="6 8" id="KW-0720">Serine protease</keyword>
<dbReference type="InterPro" id="IPR022398">
    <property type="entry name" value="Peptidase_S8_His-AS"/>
</dbReference>
<dbReference type="Proteomes" id="UP000031972">
    <property type="component" value="Unassembled WGS sequence"/>
</dbReference>
<dbReference type="InterPro" id="IPR003137">
    <property type="entry name" value="PA_domain"/>
</dbReference>
<dbReference type="Pfam" id="PF00082">
    <property type="entry name" value="Peptidase_S8"/>
    <property type="match status" value="1"/>
</dbReference>
<protein>
    <recommendedName>
        <fullName evidence="15">Lactocepin</fullName>
    </recommendedName>
</protein>
<dbReference type="RefSeq" id="WP_041061215.1">
    <property type="nucleotide sequence ID" value="NZ_JXRR01000022.1"/>
</dbReference>
<name>A0A0C2RMP5_9BACL</name>
<dbReference type="PROSITE" id="PS51892">
    <property type="entry name" value="SUBTILASE"/>
    <property type="match status" value="1"/>
</dbReference>
<evidence type="ECO:0000256" key="5">
    <source>
        <dbReference type="ARBA" id="ARBA00022801"/>
    </source>
</evidence>
<dbReference type="Gene3D" id="3.50.30.30">
    <property type="match status" value="1"/>
</dbReference>
<dbReference type="Pfam" id="PF06280">
    <property type="entry name" value="fn3_5"/>
    <property type="match status" value="1"/>
</dbReference>
<evidence type="ECO:0000256" key="8">
    <source>
        <dbReference type="PROSITE-ProRule" id="PRU01240"/>
    </source>
</evidence>
<dbReference type="PANTHER" id="PTHR43399">
    <property type="entry name" value="SUBTILISIN-RELATED"/>
    <property type="match status" value="1"/>
</dbReference>
<dbReference type="Gene3D" id="3.40.50.200">
    <property type="entry name" value="Peptidase S8/S53 domain"/>
    <property type="match status" value="1"/>
</dbReference>
<gene>
    <name evidence="13" type="ORF">KR50_34170</name>
</gene>
<feature type="domain" description="C5a peptidase/Subtilisin-like protease SBT2-like Fn3-like" evidence="12">
    <location>
        <begin position="687"/>
        <end position="813"/>
    </location>
</feature>
<dbReference type="PANTHER" id="PTHR43399:SF4">
    <property type="entry name" value="CELL WALL-ASSOCIATED PROTEASE"/>
    <property type="match status" value="1"/>
</dbReference>
<proteinExistence type="inferred from homology"/>
<dbReference type="InterPro" id="IPR007253">
    <property type="entry name" value="Cell_wall-bd_2"/>
</dbReference>
<evidence type="ECO:0000256" key="7">
    <source>
        <dbReference type="PIRSR" id="PIRSR615500-1"/>
    </source>
</evidence>
<feature type="active site" description="Charge relay system" evidence="7 8">
    <location>
        <position position="601"/>
    </location>
</feature>
<evidence type="ECO:0000256" key="6">
    <source>
        <dbReference type="ARBA" id="ARBA00022825"/>
    </source>
</evidence>
<keyword evidence="2 8" id="KW-0645">Protease</keyword>